<keyword evidence="3" id="KW-1185">Reference proteome</keyword>
<sequence length="216" mass="24435">MFAPSSIVDVLVRGHADLDTPDVNRSCHRGQLFGKKKGYLAQSHRAARSQRHIQESDSKEHKLSYCACSSEVGTPFFNTPLALSCRDEVLVEKRSSRLRSREKPSTRPARTPFSDCMQMRNDLLLQCIRPMVKYYSTTQKQQANPPSSAGRCTICIRLPCRSHVLQGRGQTETKKEKREKKRKKASFAANLRGSDELIIKMGEAPGKFPQSKPIWT</sequence>
<feature type="region of interest" description="Disordered" evidence="1">
    <location>
        <begin position="94"/>
        <end position="113"/>
    </location>
</feature>
<evidence type="ECO:0000313" key="2">
    <source>
        <dbReference type="EMBL" id="KAI0299051.1"/>
    </source>
</evidence>
<accession>A0AAD4QMR5</accession>
<gene>
    <name evidence="2" type="ORF">B0F90DRAFT_661472</name>
</gene>
<feature type="compositionally biased region" description="Basic and acidic residues" evidence="1">
    <location>
        <begin position="94"/>
        <end position="105"/>
    </location>
</feature>
<evidence type="ECO:0000313" key="3">
    <source>
        <dbReference type="Proteomes" id="UP001203297"/>
    </source>
</evidence>
<dbReference type="Proteomes" id="UP001203297">
    <property type="component" value="Unassembled WGS sequence"/>
</dbReference>
<dbReference type="AlphaFoldDB" id="A0AAD4QMR5"/>
<protein>
    <submittedName>
        <fullName evidence="2">Uncharacterized protein</fullName>
    </submittedName>
</protein>
<proteinExistence type="predicted"/>
<reference evidence="2" key="1">
    <citation type="journal article" date="2022" name="New Phytol.">
        <title>Evolutionary transition to the ectomycorrhizal habit in the genomes of a hyperdiverse lineage of mushroom-forming fungi.</title>
        <authorList>
            <person name="Looney B."/>
            <person name="Miyauchi S."/>
            <person name="Morin E."/>
            <person name="Drula E."/>
            <person name="Courty P.E."/>
            <person name="Kohler A."/>
            <person name="Kuo A."/>
            <person name="LaButti K."/>
            <person name="Pangilinan J."/>
            <person name="Lipzen A."/>
            <person name="Riley R."/>
            <person name="Andreopoulos W."/>
            <person name="He G."/>
            <person name="Johnson J."/>
            <person name="Nolan M."/>
            <person name="Tritt A."/>
            <person name="Barry K.W."/>
            <person name="Grigoriev I.V."/>
            <person name="Nagy L.G."/>
            <person name="Hibbett D."/>
            <person name="Henrissat B."/>
            <person name="Matheny P.B."/>
            <person name="Labbe J."/>
            <person name="Martin F.M."/>
        </authorList>
    </citation>
    <scope>NUCLEOTIDE SEQUENCE</scope>
    <source>
        <strain evidence="2">BPL690</strain>
    </source>
</reference>
<feature type="region of interest" description="Disordered" evidence="1">
    <location>
        <begin position="166"/>
        <end position="188"/>
    </location>
</feature>
<dbReference type="EMBL" id="WTXG01000025">
    <property type="protein sequence ID" value="KAI0299051.1"/>
    <property type="molecule type" value="Genomic_DNA"/>
</dbReference>
<name>A0AAD4QMR5_9AGAM</name>
<comment type="caution">
    <text evidence="2">The sequence shown here is derived from an EMBL/GenBank/DDBJ whole genome shotgun (WGS) entry which is preliminary data.</text>
</comment>
<organism evidence="2 3">
    <name type="scientific">Multifurca ochricompacta</name>
    <dbReference type="NCBI Taxonomy" id="376703"/>
    <lineage>
        <taxon>Eukaryota</taxon>
        <taxon>Fungi</taxon>
        <taxon>Dikarya</taxon>
        <taxon>Basidiomycota</taxon>
        <taxon>Agaricomycotina</taxon>
        <taxon>Agaricomycetes</taxon>
        <taxon>Russulales</taxon>
        <taxon>Russulaceae</taxon>
        <taxon>Multifurca</taxon>
    </lineage>
</organism>
<evidence type="ECO:0000256" key="1">
    <source>
        <dbReference type="SAM" id="MobiDB-lite"/>
    </source>
</evidence>